<feature type="transmembrane region" description="Helical" evidence="7">
    <location>
        <begin position="63"/>
        <end position="83"/>
    </location>
</feature>
<name>B6G818_9ACTN</name>
<evidence type="ECO:0000259" key="8">
    <source>
        <dbReference type="Pfam" id="PF03600"/>
    </source>
</evidence>
<protein>
    <submittedName>
        <fullName evidence="9">Citrate transporter</fullName>
    </submittedName>
</protein>
<organism evidence="9 10">
    <name type="scientific">Collinsella stercoris DSM 13279</name>
    <dbReference type="NCBI Taxonomy" id="445975"/>
    <lineage>
        <taxon>Bacteria</taxon>
        <taxon>Bacillati</taxon>
        <taxon>Actinomycetota</taxon>
        <taxon>Coriobacteriia</taxon>
        <taxon>Coriobacteriales</taxon>
        <taxon>Coriobacteriaceae</taxon>
        <taxon>Collinsella</taxon>
    </lineage>
</organism>
<dbReference type="OrthoDB" id="3177666at2"/>
<reference evidence="9 10" key="1">
    <citation type="submission" date="2008-10" db="EMBL/GenBank/DDBJ databases">
        <title>Draft genome sequence of Collinsella stercoris (DSM 13279).</title>
        <authorList>
            <person name="Sudarsanam P."/>
            <person name="Ley R."/>
            <person name="Guruge J."/>
            <person name="Turnbaugh P.J."/>
            <person name="Mahowald M."/>
            <person name="Liep D."/>
            <person name="Gordon J."/>
        </authorList>
    </citation>
    <scope>NUCLEOTIDE SEQUENCE [LARGE SCALE GENOMIC DNA]</scope>
    <source>
        <strain evidence="9 10">DSM 13279</strain>
    </source>
</reference>
<keyword evidence="2" id="KW-0813">Transport</keyword>
<evidence type="ECO:0000256" key="6">
    <source>
        <dbReference type="ARBA" id="ARBA00023136"/>
    </source>
</evidence>
<dbReference type="RefSeq" id="WP_006719749.1">
    <property type="nucleotide sequence ID" value="NZ_CP085935.1"/>
</dbReference>
<comment type="subcellular location">
    <subcellularLocation>
        <location evidence="1">Cell membrane</location>
        <topology evidence="1">Multi-pass membrane protein</topology>
    </subcellularLocation>
</comment>
<evidence type="ECO:0000256" key="2">
    <source>
        <dbReference type="ARBA" id="ARBA00022448"/>
    </source>
</evidence>
<evidence type="ECO:0000256" key="7">
    <source>
        <dbReference type="SAM" id="Phobius"/>
    </source>
</evidence>
<feature type="transmembrane region" description="Helical" evidence="7">
    <location>
        <begin position="215"/>
        <end position="235"/>
    </location>
</feature>
<feature type="transmembrane region" description="Helical" evidence="7">
    <location>
        <begin position="266"/>
        <end position="287"/>
    </location>
</feature>
<evidence type="ECO:0000256" key="4">
    <source>
        <dbReference type="ARBA" id="ARBA00022692"/>
    </source>
</evidence>
<reference evidence="9 10" key="2">
    <citation type="submission" date="2008-10" db="EMBL/GenBank/DDBJ databases">
        <authorList>
            <person name="Fulton L."/>
            <person name="Clifton S."/>
            <person name="Fulton B."/>
            <person name="Xu J."/>
            <person name="Minx P."/>
            <person name="Pepin K.H."/>
            <person name="Johnson M."/>
            <person name="Thiruvilangam P."/>
            <person name="Bhonagiri V."/>
            <person name="Nash W.E."/>
            <person name="Mardis E.R."/>
            <person name="Wilson R.K."/>
        </authorList>
    </citation>
    <scope>NUCLEOTIDE SEQUENCE [LARGE SCALE GENOMIC DNA]</scope>
    <source>
        <strain evidence="9 10">DSM 13279</strain>
    </source>
</reference>
<keyword evidence="3" id="KW-1003">Cell membrane</keyword>
<dbReference type="HOGENOM" id="CLU_063025_0_0_11"/>
<dbReference type="InterPro" id="IPR004680">
    <property type="entry name" value="Cit_transptr-like_dom"/>
</dbReference>
<sequence>MTLHPQVQSRSRARFLADRIRTFIQSEAVLTIAALAAIASMAAFPPVLDNLPAYLDAIDLRTIGLLFCLMTVVAGFTRAGLLARARTLLTRGQSGARRIVLLLVTISFFASMVVTNDVALISFVPLTLLLLQHAAPRTLIIALVAQTVAANLGSMMTPIGNPQNIYLYSTFNINLGTFLATLAPYGILGLAASLLPCVLIPNEPLAANELRETSINRQLLAIYSVLFALALACVGRIVSWELCTLVTIAACLAFDCSVLRHIDYSLLATFVCFFIFVGNLKHVDALVTALQGLLAGREVLVSALTSQVISNVPAAIMLSGFTHNAASLLIGTNIGGLGTPVASLASLITLRIYARSGNAQTGRYLLYFLVYNVILLALFLALACVLGQA</sequence>
<dbReference type="Pfam" id="PF03600">
    <property type="entry name" value="CitMHS"/>
    <property type="match status" value="1"/>
</dbReference>
<dbReference type="AlphaFoldDB" id="B6G818"/>
<dbReference type="Proteomes" id="UP000003560">
    <property type="component" value="Unassembled WGS sequence"/>
</dbReference>
<accession>B6G818</accession>
<feature type="transmembrane region" description="Helical" evidence="7">
    <location>
        <begin position="165"/>
        <end position="195"/>
    </location>
</feature>
<dbReference type="GO" id="GO:0055085">
    <property type="term" value="P:transmembrane transport"/>
    <property type="evidence" value="ECO:0007669"/>
    <property type="project" value="InterPro"/>
</dbReference>
<feature type="transmembrane region" description="Helical" evidence="7">
    <location>
        <begin position="95"/>
        <end position="114"/>
    </location>
</feature>
<evidence type="ECO:0000313" key="9">
    <source>
        <dbReference type="EMBL" id="EEA91532.1"/>
    </source>
</evidence>
<feature type="transmembrane region" description="Helical" evidence="7">
    <location>
        <begin position="365"/>
        <end position="388"/>
    </location>
</feature>
<feature type="domain" description="Citrate transporter-like" evidence="8">
    <location>
        <begin position="30"/>
        <end position="321"/>
    </location>
</feature>
<dbReference type="PANTHER" id="PTHR43302:SF5">
    <property type="entry name" value="TRANSPORTER ARSB-RELATED"/>
    <property type="match status" value="1"/>
</dbReference>
<feature type="transmembrane region" description="Helical" evidence="7">
    <location>
        <begin position="20"/>
        <end position="43"/>
    </location>
</feature>
<proteinExistence type="predicted"/>
<keyword evidence="5 7" id="KW-1133">Transmembrane helix</keyword>
<dbReference type="STRING" id="445975.COLSTE_00209"/>
<evidence type="ECO:0000256" key="1">
    <source>
        <dbReference type="ARBA" id="ARBA00004651"/>
    </source>
</evidence>
<comment type="caution">
    <text evidence="9">The sequence shown here is derived from an EMBL/GenBank/DDBJ whole genome shotgun (WGS) entry which is preliminary data.</text>
</comment>
<evidence type="ECO:0000256" key="3">
    <source>
        <dbReference type="ARBA" id="ARBA00022475"/>
    </source>
</evidence>
<dbReference type="GeneID" id="98002593"/>
<dbReference type="PANTHER" id="PTHR43302">
    <property type="entry name" value="TRANSPORTER ARSB-RELATED"/>
    <property type="match status" value="1"/>
</dbReference>
<dbReference type="GO" id="GO:0005886">
    <property type="term" value="C:plasma membrane"/>
    <property type="evidence" value="ECO:0007669"/>
    <property type="project" value="UniProtKB-SubCell"/>
</dbReference>
<gene>
    <name evidence="9" type="ORF">COLSTE_00209</name>
</gene>
<evidence type="ECO:0000256" key="5">
    <source>
        <dbReference type="ARBA" id="ARBA00022989"/>
    </source>
</evidence>
<feature type="transmembrane region" description="Helical" evidence="7">
    <location>
        <begin position="328"/>
        <end position="353"/>
    </location>
</feature>
<keyword evidence="6 7" id="KW-0472">Membrane</keyword>
<keyword evidence="10" id="KW-1185">Reference proteome</keyword>
<dbReference type="eggNOG" id="COG1055">
    <property type="taxonomic scope" value="Bacteria"/>
</dbReference>
<keyword evidence="4 7" id="KW-0812">Transmembrane</keyword>
<dbReference type="EMBL" id="ABXJ01000013">
    <property type="protein sequence ID" value="EEA91532.1"/>
    <property type="molecule type" value="Genomic_DNA"/>
</dbReference>
<evidence type="ECO:0000313" key="10">
    <source>
        <dbReference type="Proteomes" id="UP000003560"/>
    </source>
</evidence>